<dbReference type="InterPro" id="IPR011970">
    <property type="entry name" value="MltB_2"/>
</dbReference>
<organism evidence="2 3">
    <name type="scientific">Xenorhabdus stockiae</name>
    <dbReference type="NCBI Taxonomy" id="351614"/>
    <lineage>
        <taxon>Bacteria</taxon>
        <taxon>Pseudomonadati</taxon>
        <taxon>Pseudomonadota</taxon>
        <taxon>Gammaproteobacteria</taxon>
        <taxon>Enterobacterales</taxon>
        <taxon>Morganellaceae</taxon>
        <taxon>Xenorhabdus</taxon>
    </lineage>
</organism>
<evidence type="ECO:0000259" key="1">
    <source>
        <dbReference type="Pfam" id="PF13406"/>
    </source>
</evidence>
<dbReference type="SUPFAM" id="SSF53955">
    <property type="entry name" value="Lysozyme-like"/>
    <property type="match status" value="1"/>
</dbReference>
<accession>A0A2D0KRI5</accession>
<dbReference type="NCBIfam" id="TIGR02283">
    <property type="entry name" value="MltB_2"/>
    <property type="match status" value="1"/>
</dbReference>
<dbReference type="InterPro" id="IPR043426">
    <property type="entry name" value="MltB-like"/>
</dbReference>
<dbReference type="Gene3D" id="1.10.8.350">
    <property type="entry name" value="Bacterial muramidase"/>
    <property type="match status" value="1"/>
</dbReference>
<dbReference type="Proteomes" id="UP000222366">
    <property type="component" value="Unassembled WGS sequence"/>
</dbReference>
<protein>
    <submittedName>
        <fullName evidence="2">Type III effector HopAJ2</fullName>
    </submittedName>
</protein>
<dbReference type="GO" id="GO:0009253">
    <property type="term" value="P:peptidoglycan catabolic process"/>
    <property type="evidence" value="ECO:0007669"/>
    <property type="project" value="TreeGrafter"/>
</dbReference>
<name>A0A2D0KRI5_9GAMM</name>
<dbReference type="FunFam" id="1.10.8.350:FF:000001">
    <property type="entry name" value="Lytic murein transglycosylase B"/>
    <property type="match status" value="1"/>
</dbReference>
<feature type="domain" description="Transglycosylase SLT" evidence="1">
    <location>
        <begin position="57"/>
        <end position="350"/>
    </location>
</feature>
<keyword evidence="3" id="KW-1185">Reference proteome</keyword>
<dbReference type="RefSeq" id="WP_099124789.1">
    <property type="nucleotide sequence ID" value="NZ_CAWNRH010000035.1"/>
</dbReference>
<dbReference type="InterPro" id="IPR023346">
    <property type="entry name" value="Lysozyme-like_dom_sf"/>
</dbReference>
<evidence type="ECO:0000313" key="2">
    <source>
        <dbReference type="EMBL" id="PHM65827.1"/>
    </source>
</evidence>
<dbReference type="PANTHER" id="PTHR30163:SF8">
    <property type="entry name" value="LYTIC MUREIN TRANSGLYCOSYLASE"/>
    <property type="match status" value="1"/>
</dbReference>
<dbReference type="GO" id="GO:0008933">
    <property type="term" value="F:peptidoglycan lytic transglycosylase activity"/>
    <property type="evidence" value="ECO:0007669"/>
    <property type="project" value="TreeGrafter"/>
</dbReference>
<dbReference type="CDD" id="cd13399">
    <property type="entry name" value="Slt35-like"/>
    <property type="match status" value="1"/>
</dbReference>
<proteinExistence type="predicted"/>
<dbReference type="Gene3D" id="1.10.530.10">
    <property type="match status" value="1"/>
</dbReference>
<dbReference type="PROSITE" id="PS51257">
    <property type="entry name" value="PROKAR_LIPOPROTEIN"/>
    <property type="match status" value="1"/>
</dbReference>
<gene>
    <name evidence="2" type="ORF">Xsto_01774</name>
</gene>
<sequence length="361" mass="40799">MKLIIKVPLLLSVILLAGCISPDKKIQQDSGLTVLSQVDVKVLEQQFPRASREPSQFPAYVALIRQQARKQGFSEETLKRAFADIHFIPRVIKSDRNQPEKKATLDEYLKRVLPDWKIKQGVEQYQNNSLQLERIGRKYGIPESYIVALWGLESGFGRMQGKEDVISALSTLAFEGRREDFFIKQLLAALEIIEKKYIGAGQTLKGSWAGAMGQSQFMPTSYLTYAADGNGDGKIDIWNSKEDVFASTANYLHKEGWQKGLPWGFAVSLPDNFDNALEGVKAEQGKSISQWQSLGVFAPEFAQLPAKTNGWIIITDGVEPQAFWVTQNFRTIMHWNRSYYFALSVGMMADGIEQRMRHLTH</sequence>
<dbReference type="PANTHER" id="PTHR30163">
    <property type="entry name" value="MEMBRANE-BOUND LYTIC MUREIN TRANSGLYCOSYLASE B"/>
    <property type="match status" value="1"/>
</dbReference>
<dbReference type="EMBL" id="NJAJ01000013">
    <property type="protein sequence ID" value="PHM65827.1"/>
    <property type="molecule type" value="Genomic_DNA"/>
</dbReference>
<evidence type="ECO:0000313" key="3">
    <source>
        <dbReference type="Proteomes" id="UP000222366"/>
    </source>
</evidence>
<comment type="caution">
    <text evidence="2">The sequence shown here is derived from an EMBL/GenBank/DDBJ whole genome shotgun (WGS) entry which is preliminary data.</text>
</comment>
<dbReference type="AlphaFoldDB" id="A0A2D0KRI5"/>
<reference evidence="2 3" key="1">
    <citation type="journal article" date="2017" name="Nat. Microbiol.">
        <title>Natural product diversity associated with the nematode symbionts Photorhabdus and Xenorhabdus.</title>
        <authorList>
            <person name="Tobias N.J."/>
            <person name="Wolff H."/>
            <person name="Djahanschiri B."/>
            <person name="Grundmann F."/>
            <person name="Kronenwerth M."/>
            <person name="Shi Y.M."/>
            <person name="Simonyi S."/>
            <person name="Grun P."/>
            <person name="Shapiro-Ilan D."/>
            <person name="Pidot S.J."/>
            <person name="Stinear T.P."/>
            <person name="Ebersberger I."/>
            <person name="Bode H.B."/>
        </authorList>
    </citation>
    <scope>NUCLEOTIDE SEQUENCE [LARGE SCALE GENOMIC DNA]</scope>
    <source>
        <strain evidence="2 3">DSM 17904</strain>
    </source>
</reference>
<dbReference type="InterPro" id="IPR031304">
    <property type="entry name" value="SLT_2"/>
</dbReference>
<dbReference type="Pfam" id="PF13406">
    <property type="entry name" value="SLT_2"/>
    <property type="match status" value="1"/>
</dbReference>